<proteinExistence type="inferred from homology"/>
<dbReference type="PANTHER" id="PTHR33021">
    <property type="entry name" value="BLUE COPPER PROTEIN"/>
    <property type="match status" value="1"/>
</dbReference>
<comment type="subcellular location">
    <subcellularLocation>
        <location evidence="1">Cell membrane</location>
        <topology evidence="1">Lipid-anchor</topology>
        <topology evidence="1">GPI-anchor</topology>
    </subcellularLocation>
</comment>
<evidence type="ECO:0000256" key="9">
    <source>
        <dbReference type="ARBA" id="ARBA00035011"/>
    </source>
</evidence>
<comment type="similarity">
    <text evidence="9">Belongs to the early nodulin-like (ENODL) family.</text>
</comment>
<protein>
    <recommendedName>
        <fullName evidence="12">Phytocyanin domain-containing protein</fullName>
    </recommendedName>
</protein>
<evidence type="ECO:0000256" key="10">
    <source>
        <dbReference type="SAM" id="MobiDB-lite"/>
    </source>
</evidence>
<dbReference type="InterPro" id="IPR003245">
    <property type="entry name" value="Phytocyanin_dom"/>
</dbReference>
<feature type="compositionally biased region" description="Pro residues" evidence="10">
    <location>
        <begin position="142"/>
        <end position="178"/>
    </location>
</feature>
<organism evidence="13 14">
    <name type="scientific">Coffea canephora</name>
    <name type="common">Robusta coffee</name>
    <dbReference type="NCBI Taxonomy" id="49390"/>
    <lineage>
        <taxon>Eukaryota</taxon>
        <taxon>Viridiplantae</taxon>
        <taxon>Streptophyta</taxon>
        <taxon>Embryophyta</taxon>
        <taxon>Tracheophyta</taxon>
        <taxon>Spermatophyta</taxon>
        <taxon>Magnoliopsida</taxon>
        <taxon>eudicotyledons</taxon>
        <taxon>Gunneridae</taxon>
        <taxon>Pentapetalae</taxon>
        <taxon>asterids</taxon>
        <taxon>lamiids</taxon>
        <taxon>Gentianales</taxon>
        <taxon>Rubiaceae</taxon>
        <taxon>Ixoroideae</taxon>
        <taxon>Gardenieae complex</taxon>
        <taxon>Bertiereae - Coffeeae clade</taxon>
        <taxon>Coffeeae</taxon>
        <taxon>Coffea</taxon>
    </lineage>
</organism>
<evidence type="ECO:0000256" key="1">
    <source>
        <dbReference type="ARBA" id="ARBA00004609"/>
    </source>
</evidence>
<dbReference type="PhylomeDB" id="A0A068V200"/>
<evidence type="ECO:0000313" key="13">
    <source>
        <dbReference type="EMBL" id="CDP14805.1"/>
    </source>
</evidence>
<evidence type="ECO:0000313" key="14">
    <source>
        <dbReference type="Proteomes" id="UP000295252"/>
    </source>
</evidence>
<keyword evidence="11" id="KW-0812">Transmembrane</keyword>
<keyword evidence="14" id="KW-1185">Reference proteome</keyword>
<dbReference type="GO" id="GO:0098552">
    <property type="term" value="C:side of membrane"/>
    <property type="evidence" value="ECO:0007669"/>
    <property type="project" value="UniProtKB-KW"/>
</dbReference>
<sequence>MEFDQRIAFTIFLVTFLGFFLSASQSYTFYVGGRDGWVLKPKEDYNQWAGRNRFQINDTLIFRYKKGYDDVLEVDKDDYYNCNKENPFLALKDGESVFKFNRSGPFFFISGHADNCQKGQRLIIVVLHPRGNPTDAPSPVAANPPSPSPSPSPSPAPIFAPTPSPINPNTPPPAAASPPAPVIVQPFAPAQSPSAASITFGGLIGSLLGISFFLVIFAFGY</sequence>
<reference evidence="14" key="1">
    <citation type="journal article" date="2014" name="Science">
        <title>The coffee genome provides insight into the convergent evolution of caffeine biosynthesis.</title>
        <authorList>
            <person name="Denoeud F."/>
            <person name="Carretero-Paulet L."/>
            <person name="Dereeper A."/>
            <person name="Droc G."/>
            <person name="Guyot R."/>
            <person name="Pietrella M."/>
            <person name="Zheng C."/>
            <person name="Alberti A."/>
            <person name="Anthony F."/>
            <person name="Aprea G."/>
            <person name="Aury J.M."/>
            <person name="Bento P."/>
            <person name="Bernard M."/>
            <person name="Bocs S."/>
            <person name="Campa C."/>
            <person name="Cenci A."/>
            <person name="Combes M.C."/>
            <person name="Crouzillat D."/>
            <person name="Da Silva C."/>
            <person name="Daddiego L."/>
            <person name="De Bellis F."/>
            <person name="Dussert S."/>
            <person name="Garsmeur O."/>
            <person name="Gayraud T."/>
            <person name="Guignon V."/>
            <person name="Jahn K."/>
            <person name="Jamilloux V."/>
            <person name="Joet T."/>
            <person name="Labadie K."/>
            <person name="Lan T."/>
            <person name="Leclercq J."/>
            <person name="Lepelley M."/>
            <person name="Leroy T."/>
            <person name="Li L.T."/>
            <person name="Librado P."/>
            <person name="Lopez L."/>
            <person name="Munoz A."/>
            <person name="Noel B."/>
            <person name="Pallavicini A."/>
            <person name="Perrotta G."/>
            <person name="Poncet V."/>
            <person name="Pot D."/>
            <person name="Priyono X."/>
            <person name="Rigoreau M."/>
            <person name="Rouard M."/>
            <person name="Rozas J."/>
            <person name="Tranchant-Dubreuil C."/>
            <person name="VanBuren R."/>
            <person name="Zhang Q."/>
            <person name="Andrade A.C."/>
            <person name="Argout X."/>
            <person name="Bertrand B."/>
            <person name="de Kochko A."/>
            <person name="Graziosi G."/>
            <person name="Henry R.J."/>
            <person name="Jayarama X."/>
            <person name="Ming R."/>
            <person name="Nagai C."/>
            <person name="Rounsley S."/>
            <person name="Sankoff D."/>
            <person name="Giuliano G."/>
            <person name="Albert V.A."/>
            <person name="Wincker P."/>
            <person name="Lashermes P."/>
        </authorList>
    </citation>
    <scope>NUCLEOTIDE SEQUENCE [LARGE SCALE GENOMIC DNA]</scope>
    <source>
        <strain evidence="14">cv. DH200-94</strain>
    </source>
</reference>
<dbReference type="InterPro" id="IPR008972">
    <property type="entry name" value="Cupredoxin"/>
</dbReference>
<gene>
    <name evidence="13" type="ORF">GSCOC_T00042265001</name>
</gene>
<evidence type="ECO:0000256" key="5">
    <source>
        <dbReference type="ARBA" id="ARBA00023136"/>
    </source>
</evidence>
<evidence type="ECO:0000256" key="6">
    <source>
        <dbReference type="ARBA" id="ARBA00023157"/>
    </source>
</evidence>
<keyword evidence="8" id="KW-0449">Lipoprotein</keyword>
<dbReference type="CDD" id="cd11019">
    <property type="entry name" value="OsENODL1_like"/>
    <property type="match status" value="1"/>
</dbReference>
<accession>A0A068V200</accession>
<dbReference type="GO" id="GO:0009055">
    <property type="term" value="F:electron transfer activity"/>
    <property type="evidence" value="ECO:0007669"/>
    <property type="project" value="InterPro"/>
</dbReference>
<keyword evidence="6" id="KW-1015">Disulfide bond</keyword>
<dbReference type="Proteomes" id="UP000295252">
    <property type="component" value="Chromosome VII"/>
</dbReference>
<dbReference type="OrthoDB" id="2015640at2759"/>
<dbReference type="InterPro" id="IPR039391">
    <property type="entry name" value="Phytocyanin-like"/>
</dbReference>
<feature type="transmembrane region" description="Helical" evidence="11">
    <location>
        <begin position="198"/>
        <end position="219"/>
    </location>
</feature>
<evidence type="ECO:0000256" key="3">
    <source>
        <dbReference type="ARBA" id="ARBA00022622"/>
    </source>
</evidence>
<dbReference type="Pfam" id="PF02298">
    <property type="entry name" value="Cu_bind_like"/>
    <property type="match status" value="1"/>
</dbReference>
<dbReference type="STRING" id="49390.A0A068V200"/>
<dbReference type="EMBL" id="HG739175">
    <property type="protein sequence ID" value="CDP14805.1"/>
    <property type="molecule type" value="Genomic_DNA"/>
</dbReference>
<keyword evidence="7" id="KW-0325">Glycoprotein</keyword>
<dbReference type="GO" id="GO:0005886">
    <property type="term" value="C:plasma membrane"/>
    <property type="evidence" value="ECO:0007669"/>
    <property type="project" value="UniProtKB-SubCell"/>
</dbReference>
<dbReference type="OMA" id="RISEIIW"/>
<dbReference type="PANTHER" id="PTHR33021:SF185">
    <property type="entry name" value="EARLY NODULIN-LIKE PROTEIN 3-RELATED"/>
    <property type="match status" value="1"/>
</dbReference>
<dbReference type="AlphaFoldDB" id="A0A068V200"/>
<dbReference type="FunFam" id="2.60.40.420:FF:000010">
    <property type="entry name" value="Early nodulin-like protein 1"/>
    <property type="match status" value="1"/>
</dbReference>
<evidence type="ECO:0000256" key="8">
    <source>
        <dbReference type="ARBA" id="ARBA00023288"/>
    </source>
</evidence>
<keyword evidence="4" id="KW-0732">Signal</keyword>
<keyword evidence="3" id="KW-0336">GPI-anchor</keyword>
<dbReference type="SUPFAM" id="SSF49503">
    <property type="entry name" value="Cupredoxins"/>
    <property type="match status" value="1"/>
</dbReference>
<dbReference type="PROSITE" id="PS51485">
    <property type="entry name" value="PHYTOCYANIN"/>
    <property type="match status" value="1"/>
</dbReference>
<evidence type="ECO:0000256" key="4">
    <source>
        <dbReference type="ARBA" id="ARBA00022729"/>
    </source>
</evidence>
<dbReference type="InterPro" id="IPR041846">
    <property type="entry name" value="ENL_dom"/>
</dbReference>
<keyword evidence="11" id="KW-1133">Transmembrane helix</keyword>
<keyword evidence="2" id="KW-1003">Cell membrane</keyword>
<dbReference type="Gene3D" id="2.60.40.420">
    <property type="entry name" value="Cupredoxins - blue copper proteins"/>
    <property type="match status" value="1"/>
</dbReference>
<feature type="region of interest" description="Disordered" evidence="10">
    <location>
        <begin position="134"/>
        <end position="178"/>
    </location>
</feature>
<dbReference type="Gramene" id="CDP14805">
    <property type="protein sequence ID" value="CDP14805"/>
    <property type="gene ID" value="GSCOC_T00042265001"/>
</dbReference>
<evidence type="ECO:0000256" key="7">
    <source>
        <dbReference type="ARBA" id="ARBA00023180"/>
    </source>
</evidence>
<keyword evidence="5 11" id="KW-0472">Membrane</keyword>
<evidence type="ECO:0000259" key="12">
    <source>
        <dbReference type="PROSITE" id="PS51485"/>
    </source>
</evidence>
<dbReference type="InParanoid" id="A0A068V200"/>
<evidence type="ECO:0000256" key="11">
    <source>
        <dbReference type="SAM" id="Phobius"/>
    </source>
</evidence>
<name>A0A068V200_COFCA</name>
<dbReference type="FunCoup" id="A0A068V200">
    <property type="interactions" value="158"/>
</dbReference>
<evidence type="ECO:0000256" key="2">
    <source>
        <dbReference type="ARBA" id="ARBA00022475"/>
    </source>
</evidence>
<feature type="domain" description="Phytocyanin" evidence="12">
    <location>
        <begin position="27"/>
        <end position="128"/>
    </location>
</feature>